<evidence type="ECO:0000313" key="2">
    <source>
        <dbReference type="Proteomes" id="UP001153555"/>
    </source>
</evidence>
<protein>
    <submittedName>
        <fullName evidence="1">Uncharacterized protein</fullName>
    </submittedName>
</protein>
<sequence>CRFTLTIEDNTGLLEAVISGPEAEQLLPITAAQMSLKKNQLENAMEVEANFEKKQITCFIRHYISEYQDKNESSFAVVVVYANEGNIEDIQPVTETSNSGHSQRLGKQ</sequence>
<keyword evidence="2" id="KW-1185">Reference proteome</keyword>
<dbReference type="SUPFAM" id="SSF50249">
    <property type="entry name" value="Nucleic acid-binding proteins"/>
    <property type="match status" value="1"/>
</dbReference>
<evidence type="ECO:0000313" key="1">
    <source>
        <dbReference type="EMBL" id="CAA0827071.1"/>
    </source>
</evidence>
<gene>
    <name evidence="1" type="ORF">SHERM_22766</name>
</gene>
<dbReference type="EMBL" id="CACSLK010027725">
    <property type="protein sequence ID" value="CAA0827071.1"/>
    <property type="molecule type" value="Genomic_DNA"/>
</dbReference>
<organism evidence="1 2">
    <name type="scientific">Striga hermonthica</name>
    <name type="common">Purple witchweed</name>
    <name type="synonym">Buchnera hermonthica</name>
    <dbReference type="NCBI Taxonomy" id="68872"/>
    <lineage>
        <taxon>Eukaryota</taxon>
        <taxon>Viridiplantae</taxon>
        <taxon>Streptophyta</taxon>
        <taxon>Embryophyta</taxon>
        <taxon>Tracheophyta</taxon>
        <taxon>Spermatophyta</taxon>
        <taxon>Magnoliopsida</taxon>
        <taxon>eudicotyledons</taxon>
        <taxon>Gunneridae</taxon>
        <taxon>Pentapetalae</taxon>
        <taxon>asterids</taxon>
        <taxon>lamiids</taxon>
        <taxon>Lamiales</taxon>
        <taxon>Orobanchaceae</taxon>
        <taxon>Buchnereae</taxon>
        <taxon>Striga</taxon>
    </lineage>
</organism>
<dbReference type="OrthoDB" id="923565at2759"/>
<name>A0A9N7NBN3_STRHE</name>
<proteinExistence type="predicted"/>
<reference evidence="1" key="1">
    <citation type="submission" date="2019-12" db="EMBL/GenBank/DDBJ databases">
        <authorList>
            <person name="Scholes J."/>
        </authorList>
    </citation>
    <scope>NUCLEOTIDE SEQUENCE</scope>
</reference>
<dbReference type="Proteomes" id="UP001153555">
    <property type="component" value="Unassembled WGS sequence"/>
</dbReference>
<dbReference type="AlphaFoldDB" id="A0A9N7NBN3"/>
<accession>A0A9N7NBN3</accession>
<feature type="non-terminal residue" evidence="1">
    <location>
        <position position="108"/>
    </location>
</feature>
<dbReference type="InterPro" id="IPR012340">
    <property type="entry name" value="NA-bd_OB-fold"/>
</dbReference>
<comment type="caution">
    <text evidence="1">The sequence shown here is derived from an EMBL/GenBank/DDBJ whole genome shotgun (WGS) entry which is preliminary data.</text>
</comment>
<dbReference type="Gene3D" id="2.40.50.140">
    <property type="entry name" value="Nucleic acid-binding proteins"/>
    <property type="match status" value="1"/>
</dbReference>
<feature type="non-terminal residue" evidence="1">
    <location>
        <position position="1"/>
    </location>
</feature>